<name>A0A1N7LKI6_9RHOB</name>
<dbReference type="EMBL" id="FTOM01000003">
    <property type="protein sequence ID" value="SIS74333.1"/>
    <property type="molecule type" value="Genomic_DNA"/>
</dbReference>
<sequence length="192" mass="20172">MPEPAAPDPAAAAAAGAGAPLNPYAADPAADAADLAAIVAHARATMEPEGLAAALGLAPARLERLAVRWGLDLPDTGPGAGAPPAEEAHSIALLLMWRGGLMGEDTDAIAQILARRAQEPRHLWEDLGLPDRARLGRLIARHFPRLHAANVNNMRWKRFFYRQICGTGAARLCPAPNCEACPEKTACFAPDA</sequence>
<protein>
    <submittedName>
        <fullName evidence="1">Nitrogen fixation protein NifQ</fullName>
    </submittedName>
</protein>
<dbReference type="RefSeq" id="WP_097177015.1">
    <property type="nucleotide sequence ID" value="NZ_FTOM01000003.1"/>
</dbReference>
<evidence type="ECO:0000313" key="1">
    <source>
        <dbReference type="EMBL" id="SIS74333.1"/>
    </source>
</evidence>
<keyword evidence="2" id="KW-1185">Reference proteome</keyword>
<accession>A0A1N7LKI6</accession>
<dbReference type="GO" id="GO:0009399">
    <property type="term" value="P:nitrogen fixation"/>
    <property type="evidence" value="ECO:0007669"/>
    <property type="project" value="InterPro"/>
</dbReference>
<dbReference type="Pfam" id="PF04891">
    <property type="entry name" value="NifQ"/>
    <property type="match status" value="1"/>
</dbReference>
<dbReference type="AlphaFoldDB" id="A0A1N7LKI6"/>
<dbReference type="GO" id="GO:0030151">
    <property type="term" value="F:molybdenum ion binding"/>
    <property type="evidence" value="ECO:0007669"/>
    <property type="project" value="InterPro"/>
</dbReference>
<gene>
    <name evidence="1" type="ORF">SAMN05421795_103164</name>
</gene>
<reference evidence="2" key="1">
    <citation type="submission" date="2017-01" db="EMBL/GenBank/DDBJ databases">
        <authorList>
            <person name="Varghese N."/>
            <person name="Submissions S."/>
        </authorList>
    </citation>
    <scope>NUCLEOTIDE SEQUENCE [LARGE SCALE GENOMIC DNA]</scope>
    <source>
        <strain evidence="2">DSM 18714</strain>
    </source>
</reference>
<dbReference type="Proteomes" id="UP000186098">
    <property type="component" value="Unassembled WGS sequence"/>
</dbReference>
<dbReference type="InterPro" id="IPR006975">
    <property type="entry name" value="NifQ"/>
</dbReference>
<organism evidence="1 2">
    <name type="scientific">Phaeovulum vinaykumarii</name>
    <dbReference type="NCBI Taxonomy" id="407234"/>
    <lineage>
        <taxon>Bacteria</taxon>
        <taxon>Pseudomonadati</taxon>
        <taxon>Pseudomonadota</taxon>
        <taxon>Alphaproteobacteria</taxon>
        <taxon>Rhodobacterales</taxon>
        <taxon>Paracoccaceae</taxon>
        <taxon>Phaeovulum</taxon>
    </lineage>
</organism>
<evidence type="ECO:0000313" key="2">
    <source>
        <dbReference type="Proteomes" id="UP000186098"/>
    </source>
</evidence>
<dbReference type="OrthoDB" id="192277at2"/>
<dbReference type="STRING" id="407234.SAMN05421795_103164"/>
<proteinExistence type="predicted"/>